<sequence>MSDSALPAGAAVHHDPALLERLVLEVTLLSRHHPAARRRTGFQLDRSAYLIMTRLQLGAPLSLRELAEAFGLDVSTINRQVAAMLDQDLVERVADPDGGVARKIQPSKKGLRLFEADFEVQQSGMNNVLAGWPDEDVAQLVRLLERFNEGVEGLVRHPWPRAPRPADTTVPARRGVSP</sequence>
<feature type="domain" description="HTH marR-type" evidence="2">
    <location>
        <begin position="16"/>
        <end position="149"/>
    </location>
</feature>
<evidence type="ECO:0000313" key="3">
    <source>
        <dbReference type="EMBL" id="NKY55517.1"/>
    </source>
</evidence>
<dbReference type="GO" id="GO:0003700">
    <property type="term" value="F:DNA-binding transcription factor activity"/>
    <property type="evidence" value="ECO:0007669"/>
    <property type="project" value="InterPro"/>
</dbReference>
<gene>
    <name evidence="3" type="ORF">HGA15_04930</name>
</gene>
<dbReference type="SMART" id="SM00347">
    <property type="entry name" value="HTH_MARR"/>
    <property type="match status" value="1"/>
</dbReference>
<dbReference type="EMBL" id="JAAXOT010000002">
    <property type="protein sequence ID" value="NKY55517.1"/>
    <property type="molecule type" value="Genomic_DNA"/>
</dbReference>
<accession>A0A846Y9I9</accession>
<dbReference type="InterPro" id="IPR036390">
    <property type="entry name" value="WH_DNA-bd_sf"/>
</dbReference>
<dbReference type="InterPro" id="IPR036388">
    <property type="entry name" value="WH-like_DNA-bd_sf"/>
</dbReference>
<protein>
    <submittedName>
        <fullName evidence="3">Winged helix-turn-helix transcriptional regulator</fullName>
    </submittedName>
</protein>
<evidence type="ECO:0000313" key="4">
    <source>
        <dbReference type="Proteomes" id="UP000570678"/>
    </source>
</evidence>
<reference evidence="3 4" key="1">
    <citation type="submission" date="2020-04" db="EMBL/GenBank/DDBJ databases">
        <title>MicrobeNet Type strains.</title>
        <authorList>
            <person name="Nicholson A.C."/>
        </authorList>
    </citation>
    <scope>NUCLEOTIDE SEQUENCE [LARGE SCALE GENOMIC DNA]</scope>
    <source>
        <strain evidence="3 4">JCM 3332</strain>
    </source>
</reference>
<dbReference type="InterPro" id="IPR000835">
    <property type="entry name" value="HTH_MarR-typ"/>
</dbReference>
<dbReference type="RefSeq" id="WP_084492521.1">
    <property type="nucleotide sequence ID" value="NZ_JAAXOT010000002.1"/>
</dbReference>
<dbReference type="Pfam" id="PF12802">
    <property type="entry name" value="MarR_2"/>
    <property type="match status" value="1"/>
</dbReference>
<evidence type="ECO:0000259" key="2">
    <source>
        <dbReference type="PROSITE" id="PS50995"/>
    </source>
</evidence>
<organism evidence="3 4">
    <name type="scientific">Nocardia flavorosea</name>
    <dbReference type="NCBI Taxonomy" id="53429"/>
    <lineage>
        <taxon>Bacteria</taxon>
        <taxon>Bacillati</taxon>
        <taxon>Actinomycetota</taxon>
        <taxon>Actinomycetes</taxon>
        <taxon>Mycobacteriales</taxon>
        <taxon>Nocardiaceae</taxon>
        <taxon>Nocardia</taxon>
    </lineage>
</organism>
<name>A0A846Y9I9_9NOCA</name>
<feature type="region of interest" description="Disordered" evidence="1">
    <location>
        <begin position="159"/>
        <end position="178"/>
    </location>
</feature>
<keyword evidence="4" id="KW-1185">Reference proteome</keyword>
<proteinExistence type="predicted"/>
<comment type="caution">
    <text evidence="3">The sequence shown here is derived from an EMBL/GenBank/DDBJ whole genome shotgun (WGS) entry which is preliminary data.</text>
</comment>
<dbReference type="PROSITE" id="PS50995">
    <property type="entry name" value="HTH_MARR_2"/>
    <property type="match status" value="1"/>
</dbReference>
<dbReference type="Gene3D" id="1.10.10.10">
    <property type="entry name" value="Winged helix-like DNA-binding domain superfamily/Winged helix DNA-binding domain"/>
    <property type="match status" value="1"/>
</dbReference>
<evidence type="ECO:0000256" key="1">
    <source>
        <dbReference type="SAM" id="MobiDB-lite"/>
    </source>
</evidence>
<dbReference type="SUPFAM" id="SSF46785">
    <property type="entry name" value="Winged helix' DNA-binding domain"/>
    <property type="match status" value="1"/>
</dbReference>
<dbReference type="Proteomes" id="UP000570678">
    <property type="component" value="Unassembled WGS sequence"/>
</dbReference>
<dbReference type="AlphaFoldDB" id="A0A846Y9I9"/>